<dbReference type="Proteomes" id="UP001629214">
    <property type="component" value="Unassembled WGS sequence"/>
</dbReference>
<dbReference type="Pfam" id="PF07715">
    <property type="entry name" value="Plug"/>
    <property type="match status" value="1"/>
</dbReference>
<dbReference type="Gene3D" id="2.170.130.10">
    <property type="entry name" value="TonB-dependent receptor, plug domain"/>
    <property type="match status" value="1"/>
</dbReference>
<evidence type="ECO:0000259" key="19">
    <source>
        <dbReference type="Pfam" id="PF07715"/>
    </source>
</evidence>
<dbReference type="SUPFAM" id="SSF56935">
    <property type="entry name" value="Porins"/>
    <property type="match status" value="1"/>
</dbReference>
<dbReference type="InterPro" id="IPR010917">
    <property type="entry name" value="TonB_rcpt_CS"/>
</dbReference>
<dbReference type="PROSITE" id="PS52016">
    <property type="entry name" value="TONB_DEPENDENT_REC_3"/>
    <property type="match status" value="1"/>
</dbReference>
<evidence type="ECO:0000256" key="13">
    <source>
        <dbReference type="ARBA" id="ARBA00023237"/>
    </source>
</evidence>
<keyword evidence="10 16" id="KW-0798">TonB box</keyword>
<evidence type="ECO:0000256" key="10">
    <source>
        <dbReference type="ARBA" id="ARBA00023077"/>
    </source>
</evidence>
<dbReference type="CDD" id="cd01347">
    <property type="entry name" value="ligand_gated_channel"/>
    <property type="match status" value="1"/>
</dbReference>
<dbReference type="EMBL" id="JAQQFR010000012">
    <property type="protein sequence ID" value="MFL9880305.1"/>
    <property type="molecule type" value="Genomic_DNA"/>
</dbReference>
<evidence type="ECO:0000256" key="16">
    <source>
        <dbReference type="RuleBase" id="RU003357"/>
    </source>
</evidence>
<keyword evidence="4 14" id="KW-1134">Transmembrane beta strand</keyword>
<comment type="similarity">
    <text evidence="2 14 16">Belongs to the TonB-dependent receptor family.</text>
</comment>
<evidence type="ECO:0000256" key="5">
    <source>
        <dbReference type="ARBA" id="ARBA00022496"/>
    </source>
</evidence>
<dbReference type="InterPro" id="IPR012910">
    <property type="entry name" value="Plug_dom"/>
</dbReference>
<dbReference type="PROSITE" id="PS01156">
    <property type="entry name" value="TONB_DEPENDENT_REC_2"/>
    <property type="match status" value="1"/>
</dbReference>
<evidence type="ECO:0000259" key="18">
    <source>
        <dbReference type="Pfam" id="PF00593"/>
    </source>
</evidence>
<feature type="domain" description="TonB-dependent receptor-like beta-barrel" evidence="18">
    <location>
        <begin position="279"/>
        <end position="706"/>
    </location>
</feature>
<evidence type="ECO:0000256" key="15">
    <source>
        <dbReference type="PROSITE-ProRule" id="PRU10144"/>
    </source>
</evidence>
<comment type="subcellular location">
    <subcellularLocation>
        <location evidence="1 14">Cell outer membrane</location>
        <topology evidence="1 14">Multi-pass membrane protein</topology>
    </subcellularLocation>
</comment>
<dbReference type="InterPro" id="IPR039426">
    <property type="entry name" value="TonB-dep_rcpt-like"/>
</dbReference>
<keyword evidence="5" id="KW-0410">Iron transport</keyword>
<evidence type="ECO:0000313" key="21">
    <source>
        <dbReference type="Proteomes" id="UP001629214"/>
    </source>
</evidence>
<dbReference type="PANTHER" id="PTHR32552:SF82">
    <property type="entry name" value="FCUA PROTEIN"/>
    <property type="match status" value="1"/>
</dbReference>
<keyword evidence="3 14" id="KW-0813">Transport</keyword>
<evidence type="ECO:0000256" key="9">
    <source>
        <dbReference type="ARBA" id="ARBA00023065"/>
    </source>
</evidence>
<keyword evidence="6 14" id="KW-0812">Transmembrane</keyword>
<dbReference type="InterPro" id="IPR036942">
    <property type="entry name" value="Beta-barrel_TonB_sf"/>
</dbReference>
<dbReference type="Gene3D" id="2.40.170.20">
    <property type="entry name" value="TonB-dependent receptor, beta-barrel domain"/>
    <property type="match status" value="1"/>
</dbReference>
<evidence type="ECO:0000256" key="12">
    <source>
        <dbReference type="ARBA" id="ARBA00023170"/>
    </source>
</evidence>
<evidence type="ECO:0000256" key="3">
    <source>
        <dbReference type="ARBA" id="ARBA00022448"/>
    </source>
</evidence>
<keyword evidence="12 20" id="KW-0675">Receptor</keyword>
<feature type="chain" id="PRO_5046088815" evidence="17">
    <location>
        <begin position="29"/>
        <end position="740"/>
    </location>
</feature>
<accession>A0ABW8ZCQ9</accession>
<evidence type="ECO:0000256" key="14">
    <source>
        <dbReference type="PROSITE-ProRule" id="PRU01360"/>
    </source>
</evidence>
<keyword evidence="9" id="KW-0406">Ion transport</keyword>
<proteinExistence type="inferred from homology"/>
<dbReference type="PANTHER" id="PTHR32552">
    <property type="entry name" value="FERRICHROME IRON RECEPTOR-RELATED"/>
    <property type="match status" value="1"/>
</dbReference>
<name>A0ABW8ZCQ9_9BURK</name>
<dbReference type="RefSeq" id="WP_408169352.1">
    <property type="nucleotide sequence ID" value="NZ_JAQQFR010000012.1"/>
</dbReference>
<keyword evidence="21" id="KW-1185">Reference proteome</keyword>
<protein>
    <submittedName>
        <fullName evidence="20">TonB-dependent receptor</fullName>
    </submittedName>
</protein>
<evidence type="ECO:0000256" key="4">
    <source>
        <dbReference type="ARBA" id="ARBA00022452"/>
    </source>
</evidence>
<dbReference type="Pfam" id="PF00593">
    <property type="entry name" value="TonB_dep_Rec_b-barrel"/>
    <property type="match status" value="1"/>
</dbReference>
<evidence type="ECO:0000256" key="11">
    <source>
        <dbReference type="ARBA" id="ARBA00023136"/>
    </source>
</evidence>
<evidence type="ECO:0000256" key="6">
    <source>
        <dbReference type="ARBA" id="ARBA00022692"/>
    </source>
</evidence>
<dbReference type="InterPro" id="IPR010105">
    <property type="entry name" value="TonB_sidphr_rcpt"/>
</dbReference>
<keyword evidence="8" id="KW-0408">Iron</keyword>
<keyword evidence="7 17" id="KW-0732">Signal</keyword>
<comment type="caution">
    <text evidence="20">The sequence shown here is derived from an EMBL/GenBank/DDBJ whole genome shotgun (WGS) entry which is preliminary data.</text>
</comment>
<evidence type="ECO:0000256" key="7">
    <source>
        <dbReference type="ARBA" id="ARBA00022729"/>
    </source>
</evidence>
<feature type="signal peptide" evidence="17">
    <location>
        <begin position="1"/>
        <end position="28"/>
    </location>
</feature>
<reference evidence="20 21" key="1">
    <citation type="journal article" date="2024" name="Chem. Sci.">
        <title>Discovery of megapolipeptins by genome mining of a Burkholderiales bacteria collection.</title>
        <authorList>
            <person name="Paulo B.S."/>
            <person name="Recchia M.J.J."/>
            <person name="Lee S."/>
            <person name="Fergusson C.H."/>
            <person name="Romanowski S.B."/>
            <person name="Hernandez A."/>
            <person name="Krull N."/>
            <person name="Liu D.Y."/>
            <person name="Cavanagh H."/>
            <person name="Bos A."/>
            <person name="Gray C.A."/>
            <person name="Murphy B.T."/>
            <person name="Linington R.G."/>
            <person name="Eustaquio A.S."/>
        </authorList>
    </citation>
    <scope>NUCLEOTIDE SEQUENCE [LARGE SCALE GENOMIC DNA]</scope>
    <source>
        <strain evidence="20 21">RL21-008-BIB-B</strain>
    </source>
</reference>
<organism evidence="20 21">
    <name type="scientific">Herbaspirillum rhizosphaerae</name>
    <dbReference type="NCBI Taxonomy" id="346179"/>
    <lineage>
        <taxon>Bacteria</taxon>
        <taxon>Pseudomonadati</taxon>
        <taxon>Pseudomonadota</taxon>
        <taxon>Betaproteobacteria</taxon>
        <taxon>Burkholderiales</taxon>
        <taxon>Oxalobacteraceae</taxon>
        <taxon>Herbaspirillum</taxon>
    </lineage>
</organism>
<keyword evidence="13 14" id="KW-0998">Cell outer membrane</keyword>
<feature type="short sequence motif" description="TonB C-terminal box" evidence="15">
    <location>
        <begin position="723"/>
        <end position="740"/>
    </location>
</feature>
<feature type="domain" description="TonB-dependent receptor plug" evidence="19">
    <location>
        <begin position="90"/>
        <end position="181"/>
    </location>
</feature>
<evidence type="ECO:0000256" key="2">
    <source>
        <dbReference type="ARBA" id="ARBA00009810"/>
    </source>
</evidence>
<keyword evidence="11 14" id="KW-0472">Membrane</keyword>
<evidence type="ECO:0000256" key="8">
    <source>
        <dbReference type="ARBA" id="ARBA00023004"/>
    </source>
</evidence>
<dbReference type="InterPro" id="IPR000531">
    <property type="entry name" value="Beta-barrel_TonB"/>
</dbReference>
<dbReference type="InterPro" id="IPR037066">
    <property type="entry name" value="Plug_dom_sf"/>
</dbReference>
<evidence type="ECO:0000256" key="17">
    <source>
        <dbReference type="SAM" id="SignalP"/>
    </source>
</evidence>
<evidence type="ECO:0000256" key="1">
    <source>
        <dbReference type="ARBA" id="ARBA00004571"/>
    </source>
</evidence>
<evidence type="ECO:0000313" key="20">
    <source>
        <dbReference type="EMBL" id="MFL9880305.1"/>
    </source>
</evidence>
<sequence length="740" mass="78792">MHYRLTPIAAALAVAFIVPLTYSSPARAQTTSTDTVQPAAKDAKTDQALPSVTVNASADASAEGLPPAYAGGQVARGGRVGFLGNKDFLETPFSTTSYTQEFIKDQQARGIGDILQSDPTILVTRGYGNFQEMYVIRGMALNSDDLAYNGLYGLLPRQYVASELLERVEVLRGASAFLNGMTPGSSGLGGTINLLPKRASSDPITQVTMGWESGGQGYYAADIGRRFGPDDRIGVRVNAVRREGGTGVSGENRELSLASVGLDYRGNSFRLSADFGVQEQRLTNARTSVALGTGVAVPSAPSASSNYGQPWAYSNERDQFGTLRGEWDLTSDITAWAAYGMRHSYERNSLSGVTVTGANGAAATYRFDNAREDTVNTGEVGIRGKFNTGPVKHEVSATASIFELDSRNAYGFSDYNALATNLYSPTTYAIPAITSTGGGDLAAPKTTNKQQLSSVAIADTVSFFDDRAQVTLGVRNQRVKTTGYGYDGIQSSYYNADATTPMAAVVFKLLPNLSVYGSYVEGLQTGTSITDNTASNFGTTLAPYKSKQKEIGVKYDAGKVALTAALFTMSKPNIYKNTTTNYYGENGNQRNRGVEFSAFGTPMRGVRLLAGLTLLDAKQQSTENGTYDGKYVIGAAKTQANAGVEWDIPGVQGLSINARTVYTGSQYVDSANTQEIPSWTRYDLGARYVTTIGGKVITFRGRVDNVTNKGYWASTGGGSGLGYLVQGSPRTVVLSAAVDF</sequence>
<dbReference type="NCBIfam" id="TIGR01783">
    <property type="entry name" value="TonB-siderophor"/>
    <property type="match status" value="1"/>
</dbReference>
<gene>
    <name evidence="20" type="ORF">PQR63_18045</name>
</gene>